<dbReference type="PANTHER" id="PTHR12329">
    <property type="entry name" value="BCL2-ASSOCIATED ATHANOGENE"/>
    <property type="match status" value="1"/>
</dbReference>
<dbReference type="Gene3D" id="1.20.58.120">
    <property type="entry name" value="BAG domain"/>
    <property type="match status" value="1"/>
</dbReference>
<protein>
    <submittedName>
        <fullName evidence="2">BnaC06g05370D protein</fullName>
    </submittedName>
</protein>
<dbReference type="GO" id="GO:0051087">
    <property type="term" value="F:protein-folding chaperone binding"/>
    <property type="evidence" value="ECO:0000318"/>
    <property type="project" value="GO_Central"/>
</dbReference>
<reference evidence="2 3" key="1">
    <citation type="journal article" date="2014" name="Science">
        <title>Plant genetics. Early allopolyploid evolution in the post-Neolithic Brassica napus oilseed genome.</title>
        <authorList>
            <person name="Chalhoub B."/>
            <person name="Denoeud F."/>
            <person name="Liu S."/>
            <person name="Parkin I.A."/>
            <person name="Tang H."/>
            <person name="Wang X."/>
            <person name="Chiquet J."/>
            <person name="Belcram H."/>
            <person name="Tong C."/>
            <person name="Samans B."/>
            <person name="Correa M."/>
            <person name="Da Silva C."/>
            <person name="Just J."/>
            <person name="Falentin C."/>
            <person name="Koh C.S."/>
            <person name="Le Clainche I."/>
            <person name="Bernard M."/>
            <person name="Bento P."/>
            <person name="Noel B."/>
            <person name="Labadie K."/>
            <person name="Alberti A."/>
            <person name="Charles M."/>
            <person name="Arnaud D."/>
            <person name="Guo H."/>
            <person name="Daviaud C."/>
            <person name="Alamery S."/>
            <person name="Jabbari K."/>
            <person name="Zhao M."/>
            <person name="Edger P.P."/>
            <person name="Chelaifa H."/>
            <person name="Tack D."/>
            <person name="Lassalle G."/>
            <person name="Mestiri I."/>
            <person name="Schnel N."/>
            <person name="Le Paslier M.C."/>
            <person name="Fan G."/>
            <person name="Renault V."/>
            <person name="Bayer P.E."/>
            <person name="Golicz A.A."/>
            <person name="Manoli S."/>
            <person name="Lee T.H."/>
            <person name="Thi V.H."/>
            <person name="Chalabi S."/>
            <person name="Hu Q."/>
            <person name="Fan C."/>
            <person name="Tollenaere R."/>
            <person name="Lu Y."/>
            <person name="Battail C."/>
            <person name="Shen J."/>
            <person name="Sidebottom C.H."/>
            <person name="Wang X."/>
            <person name="Canaguier A."/>
            <person name="Chauveau A."/>
            <person name="Berard A."/>
            <person name="Deniot G."/>
            <person name="Guan M."/>
            <person name="Liu Z."/>
            <person name="Sun F."/>
            <person name="Lim Y.P."/>
            <person name="Lyons E."/>
            <person name="Town C.D."/>
            <person name="Bancroft I."/>
            <person name="Wang X."/>
            <person name="Meng J."/>
            <person name="Ma J."/>
            <person name="Pires J.C."/>
            <person name="King G.J."/>
            <person name="Brunel D."/>
            <person name="Delourme R."/>
            <person name="Renard M."/>
            <person name="Aury J.M."/>
            <person name="Adams K.L."/>
            <person name="Batley J."/>
            <person name="Snowdon R.J."/>
            <person name="Tost J."/>
            <person name="Edwards D."/>
            <person name="Zhou Y."/>
            <person name="Hua W."/>
            <person name="Sharpe A.G."/>
            <person name="Paterson A.H."/>
            <person name="Guan C."/>
            <person name="Wincker P."/>
        </authorList>
    </citation>
    <scope>NUCLEOTIDE SEQUENCE [LARGE SCALE GENOMIC DNA]</scope>
    <source>
        <strain evidence="3">cv. Darmor-bzh</strain>
    </source>
</reference>
<proteinExistence type="predicted"/>
<dbReference type="InterPro" id="IPR036533">
    <property type="entry name" value="BAG_dom_sf"/>
</dbReference>
<dbReference type="PaxDb" id="3708-A0A078HQP5"/>
<gene>
    <name evidence="2" type="primary">BnaC06g05370D</name>
    <name evidence="2" type="ORF">GSBRNA2T00069085001</name>
</gene>
<dbReference type="AlphaFoldDB" id="A0A078HQP5"/>
<dbReference type="STRING" id="3708.A0A078HQP5"/>
<dbReference type="EMBL" id="LK032464">
    <property type="protein sequence ID" value="CDY40152.1"/>
    <property type="molecule type" value="Genomic_DNA"/>
</dbReference>
<dbReference type="Proteomes" id="UP000028999">
    <property type="component" value="Unassembled WGS sequence"/>
</dbReference>
<evidence type="ECO:0000313" key="3">
    <source>
        <dbReference type="Proteomes" id="UP000028999"/>
    </source>
</evidence>
<keyword evidence="3" id="KW-1185">Reference proteome</keyword>
<name>A0A078HQP5_BRANA</name>
<evidence type="ECO:0000313" key="2">
    <source>
        <dbReference type="EMBL" id="CDY40152.1"/>
    </source>
</evidence>
<dbReference type="GO" id="GO:0005737">
    <property type="term" value="C:cytoplasm"/>
    <property type="evidence" value="ECO:0000318"/>
    <property type="project" value="GO_Central"/>
</dbReference>
<dbReference type="GO" id="GO:0000774">
    <property type="term" value="F:adenyl-nucleotide exchange factor activity"/>
    <property type="evidence" value="ECO:0000318"/>
    <property type="project" value="GO_Central"/>
</dbReference>
<evidence type="ECO:0000256" key="1">
    <source>
        <dbReference type="SAM" id="MobiDB-lite"/>
    </source>
</evidence>
<organism evidence="2 3">
    <name type="scientific">Brassica napus</name>
    <name type="common">Rape</name>
    <dbReference type="NCBI Taxonomy" id="3708"/>
    <lineage>
        <taxon>Eukaryota</taxon>
        <taxon>Viridiplantae</taxon>
        <taxon>Streptophyta</taxon>
        <taxon>Embryophyta</taxon>
        <taxon>Tracheophyta</taxon>
        <taxon>Spermatophyta</taxon>
        <taxon>Magnoliopsida</taxon>
        <taxon>eudicotyledons</taxon>
        <taxon>Gunneridae</taxon>
        <taxon>Pentapetalae</taxon>
        <taxon>rosids</taxon>
        <taxon>malvids</taxon>
        <taxon>Brassicales</taxon>
        <taxon>Brassicaceae</taxon>
        <taxon>Brassiceae</taxon>
        <taxon>Brassica</taxon>
    </lineage>
</organism>
<accession>A0A078HQP5</accession>
<dbReference type="GO" id="GO:0050821">
    <property type="term" value="P:protein stabilization"/>
    <property type="evidence" value="ECO:0000318"/>
    <property type="project" value="GO_Central"/>
</dbReference>
<dbReference type="PANTHER" id="PTHR12329:SF45">
    <property type="entry name" value="UBIQUITIN-LIKE DOMAIN-CONTAINING PROTEIN"/>
    <property type="match status" value="1"/>
</dbReference>
<sequence>MFRLSRSKRQRATEQEARATEQAARETGQTARATEQAARVTEQVTGRSRWIAMEQETESVKREISKEIATVQALTWEVDRLSHMVRTFEVFVNGDMEVAVVEADMTASLLMRLLLKFNGIKAEGKSRAGALMFADYGICCVHVFDDMDIKNQVSDHQFLISTEDEFSWTVLL</sequence>
<dbReference type="Gramene" id="CDY40152">
    <property type="protein sequence ID" value="CDY40152"/>
    <property type="gene ID" value="GSBRNA2T00069085001"/>
</dbReference>
<feature type="compositionally biased region" description="Basic residues" evidence="1">
    <location>
        <begin position="1"/>
        <end position="10"/>
    </location>
</feature>
<feature type="region of interest" description="Disordered" evidence="1">
    <location>
        <begin position="1"/>
        <end position="39"/>
    </location>
</feature>
<dbReference type="InterPro" id="IPR039773">
    <property type="entry name" value="BAG_chaperone_regulator"/>
</dbReference>